<dbReference type="Proteomes" id="UP000036834">
    <property type="component" value="Unassembled WGS sequence"/>
</dbReference>
<name>A0A0K9YLX4_9BACL</name>
<evidence type="ECO:0000313" key="8">
    <source>
        <dbReference type="EMBL" id="KNB69195.1"/>
    </source>
</evidence>
<feature type="transmembrane region" description="Helical" evidence="6">
    <location>
        <begin position="152"/>
        <end position="174"/>
    </location>
</feature>
<organism evidence="8 9">
    <name type="scientific">Brevibacillus reuszeri</name>
    <dbReference type="NCBI Taxonomy" id="54915"/>
    <lineage>
        <taxon>Bacteria</taxon>
        <taxon>Bacillati</taxon>
        <taxon>Bacillota</taxon>
        <taxon>Bacilli</taxon>
        <taxon>Bacillales</taxon>
        <taxon>Paenibacillaceae</taxon>
        <taxon>Brevibacillus</taxon>
    </lineage>
</organism>
<dbReference type="EMBL" id="BJON01000022">
    <property type="protein sequence ID" value="GED71677.1"/>
    <property type="molecule type" value="Genomic_DNA"/>
</dbReference>
<accession>A0A0K9YLX4</accession>
<gene>
    <name evidence="8" type="ORF">ADS79_25060</name>
    <name evidence="7" type="ORF">BRE01_53790</name>
</gene>
<feature type="transmembrane region" description="Helical" evidence="6">
    <location>
        <begin position="26"/>
        <end position="55"/>
    </location>
</feature>
<dbReference type="STRING" id="54915.ADS79_25060"/>
<dbReference type="Pfam" id="PF01940">
    <property type="entry name" value="DUF92"/>
    <property type="match status" value="1"/>
</dbReference>
<feature type="transmembrane region" description="Helical" evidence="6">
    <location>
        <begin position="254"/>
        <end position="276"/>
    </location>
</feature>
<protein>
    <submittedName>
        <fullName evidence="8">Membrane protein</fullName>
    </submittedName>
</protein>
<sequence>MEWLIGLICSSAIAGAAYYKRSLSRSGFLAAVVLGTMMYALGTAIWFGSLIAFFVSSTLWSKWKKQRKEASESGYEKSGRRDAGQVLANGGLGLLLCVANWVYPHPLWWYAFLGVMAAVTADTWATEIGGLSKTPPRSIKTGRRVPPGTSGGVSVLGFIASLAGGLFIGAVAWLLLGLSVQATQDAAAAAIRPAAWAVIAGLTGLIGSLADSWIGATWQQMYRCSTCGREIEQARHCGRKAERIRGRTGWNNDVVNVAGSLVGGVSAVLLGLVLGFS</sequence>
<dbReference type="AlphaFoldDB" id="A0A0K9YLX4"/>
<dbReference type="PANTHER" id="PTHR13353:SF5">
    <property type="entry name" value="TRANSMEMBRANE PROTEIN 19"/>
    <property type="match status" value="1"/>
</dbReference>
<evidence type="ECO:0000313" key="7">
    <source>
        <dbReference type="EMBL" id="GED71677.1"/>
    </source>
</evidence>
<proteinExistence type="inferred from homology"/>
<evidence type="ECO:0000313" key="9">
    <source>
        <dbReference type="Proteomes" id="UP000036834"/>
    </source>
</evidence>
<evidence type="ECO:0000313" key="10">
    <source>
        <dbReference type="Proteomes" id="UP000319578"/>
    </source>
</evidence>
<evidence type="ECO:0000256" key="4">
    <source>
        <dbReference type="ARBA" id="ARBA00022989"/>
    </source>
</evidence>
<evidence type="ECO:0000256" key="6">
    <source>
        <dbReference type="SAM" id="Phobius"/>
    </source>
</evidence>
<feature type="transmembrane region" description="Helical" evidence="6">
    <location>
        <begin position="109"/>
        <end position="131"/>
    </location>
</feature>
<dbReference type="PATRIC" id="fig|54915.3.peg.4162"/>
<keyword evidence="5 6" id="KW-0472">Membrane</keyword>
<reference evidence="7 10" key="3">
    <citation type="submission" date="2019-06" db="EMBL/GenBank/DDBJ databases">
        <title>Whole genome shotgun sequence of Brevibacillus reuszeri NBRC 15719.</title>
        <authorList>
            <person name="Hosoyama A."/>
            <person name="Uohara A."/>
            <person name="Ohji S."/>
            <person name="Ichikawa N."/>
        </authorList>
    </citation>
    <scope>NUCLEOTIDE SEQUENCE [LARGE SCALE GENOMIC DNA]</scope>
    <source>
        <strain evidence="7 10">NBRC 15719</strain>
    </source>
</reference>
<reference evidence="8" key="2">
    <citation type="submission" date="2015-07" db="EMBL/GenBank/DDBJ databases">
        <title>MeaNS - Measles Nucleotide Surveillance Program.</title>
        <authorList>
            <person name="Tran T."/>
            <person name="Druce J."/>
        </authorList>
    </citation>
    <scope>NUCLEOTIDE SEQUENCE</scope>
    <source>
        <strain evidence="8">DSM 9887</strain>
    </source>
</reference>
<dbReference type="EMBL" id="LGIQ01000011">
    <property type="protein sequence ID" value="KNB69195.1"/>
    <property type="molecule type" value="Genomic_DNA"/>
</dbReference>
<dbReference type="PANTHER" id="PTHR13353">
    <property type="entry name" value="TRANSMEMBRANE PROTEIN 19"/>
    <property type="match status" value="1"/>
</dbReference>
<keyword evidence="10" id="KW-1185">Reference proteome</keyword>
<keyword evidence="4 6" id="KW-1133">Transmembrane helix</keyword>
<comment type="similarity">
    <text evidence="2">Belongs to the TMEM19 family.</text>
</comment>
<reference evidence="9" key="1">
    <citation type="submission" date="2015-07" db="EMBL/GenBank/DDBJ databases">
        <title>Genome sequencing project for genomic taxonomy and phylogenomics of Bacillus-like bacteria.</title>
        <authorList>
            <person name="Liu B."/>
            <person name="Wang J."/>
            <person name="Zhu Y."/>
            <person name="Liu G."/>
            <person name="Chen Q."/>
            <person name="Chen Z."/>
            <person name="Lan J."/>
            <person name="Che J."/>
            <person name="Ge C."/>
            <person name="Shi H."/>
            <person name="Pan Z."/>
            <person name="Liu X."/>
        </authorList>
    </citation>
    <scope>NUCLEOTIDE SEQUENCE [LARGE SCALE GENOMIC DNA]</scope>
    <source>
        <strain evidence="9">DSM 9887</strain>
    </source>
</reference>
<comment type="caution">
    <text evidence="8">The sequence shown here is derived from an EMBL/GenBank/DDBJ whole genome shotgun (WGS) entry which is preliminary data.</text>
</comment>
<comment type="subcellular location">
    <subcellularLocation>
        <location evidence="1">Membrane</location>
        <topology evidence="1">Multi-pass membrane protein</topology>
    </subcellularLocation>
</comment>
<feature type="transmembrane region" description="Helical" evidence="6">
    <location>
        <begin position="194"/>
        <end position="214"/>
    </location>
</feature>
<dbReference type="Proteomes" id="UP000319578">
    <property type="component" value="Unassembled WGS sequence"/>
</dbReference>
<feature type="transmembrane region" description="Helical" evidence="6">
    <location>
        <begin position="86"/>
        <end position="103"/>
    </location>
</feature>
<evidence type="ECO:0000256" key="1">
    <source>
        <dbReference type="ARBA" id="ARBA00004141"/>
    </source>
</evidence>
<evidence type="ECO:0000256" key="5">
    <source>
        <dbReference type="ARBA" id="ARBA00023136"/>
    </source>
</evidence>
<evidence type="ECO:0000256" key="2">
    <source>
        <dbReference type="ARBA" id="ARBA00009012"/>
    </source>
</evidence>
<evidence type="ECO:0000256" key="3">
    <source>
        <dbReference type="ARBA" id="ARBA00022692"/>
    </source>
</evidence>
<dbReference type="RefSeq" id="WP_049741190.1">
    <property type="nucleotide sequence ID" value="NZ_BJON01000022.1"/>
</dbReference>
<dbReference type="InterPro" id="IPR002794">
    <property type="entry name" value="DUF92_TMEM19"/>
</dbReference>
<keyword evidence="3 6" id="KW-0812">Transmembrane</keyword>
<dbReference type="GO" id="GO:0016020">
    <property type="term" value="C:membrane"/>
    <property type="evidence" value="ECO:0007669"/>
    <property type="project" value="UniProtKB-SubCell"/>
</dbReference>
<dbReference type="OrthoDB" id="9808500at2"/>